<evidence type="ECO:0000256" key="2">
    <source>
        <dbReference type="ARBA" id="ARBA00005554"/>
    </source>
</evidence>
<evidence type="ECO:0000256" key="9">
    <source>
        <dbReference type="SAM" id="Phobius"/>
    </source>
</evidence>
<comment type="similarity">
    <text evidence="2">Belongs to the ITPRIP family.</text>
</comment>
<dbReference type="Ensembl" id="ENSMUNT00000028378.1">
    <property type="protein sequence ID" value="ENSMUNP00000024067.1"/>
    <property type="gene ID" value="ENSMUNG00000017628.1"/>
</dbReference>
<feature type="compositionally biased region" description="Basic and acidic residues" evidence="8">
    <location>
        <begin position="205"/>
        <end position="220"/>
    </location>
</feature>
<gene>
    <name evidence="11" type="primary">LOC117436161</name>
</gene>
<feature type="compositionally biased region" description="Acidic residues" evidence="8">
    <location>
        <begin position="221"/>
        <end position="231"/>
    </location>
</feature>
<keyword evidence="5 9" id="KW-1133">Transmembrane helix</keyword>
<evidence type="ECO:0000259" key="10">
    <source>
        <dbReference type="Pfam" id="PF20266"/>
    </source>
</evidence>
<keyword evidence="6 9" id="KW-0472">Membrane</keyword>
<proteinExistence type="inferred from homology"/>
<evidence type="ECO:0000256" key="3">
    <source>
        <dbReference type="ARBA" id="ARBA00022692"/>
    </source>
</evidence>
<dbReference type="AlphaFoldDB" id="A0A8V5H7G8"/>
<dbReference type="InterPro" id="IPR024810">
    <property type="entry name" value="MAB21L/cGLR"/>
</dbReference>
<dbReference type="PRINTS" id="PR02107">
    <property type="entry name" value="INOS145TPRIP"/>
</dbReference>
<organism evidence="11 12">
    <name type="scientific">Melopsittacus undulatus</name>
    <name type="common">Budgerigar</name>
    <name type="synonym">Psittacus undulatus</name>
    <dbReference type="NCBI Taxonomy" id="13146"/>
    <lineage>
        <taxon>Eukaryota</taxon>
        <taxon>Metazoa</taxon>
        <taxon>Chordata</taxon>
        <taxon>Craniata</taxon>
        <taxon>Vertebrata</taxon>
        <taxon>Euteleostomi</taxon>
        <taxon>Archelosauria</taxon>
        <taxon>Archosauria</taxon>
        <taxon>Dinosauria</taxon>
        <taxon>Saurischia</taxon>
        <taxon>Theropoda</taxon>
        <taxon>Coelurosauria</taxon>
        <taxon>Aves</taxon>
        <taxon>Neognathae</taxon>
        <taxon>Neoaves</taxon>
        <taxon>Telluraves</taxon>
        <taxon>Australaves</taxon>
        <taxon>Psittaciformes</taxon>
        <taxon>Psittaculidae</taxon>
        <taxon>Melopsittacus</taxon>
    </lineage>
</organism>
<feature type="transmembrane region" description="Helical" evidence="9">
    <location>
        <begin position="177"/>
        <end position="197"/>
    </location>
</feature>
<keyword evidence="4" id="KW-0732">Signal</keyword>
<dbReference type="Pfam" id="PF20266">
    <property type="entry name" value="Mab-21_C"/>
    <property type="match status" value="1"/>
</dbReference>
<dbReference type="PANTHER" id="PTHR10656:SF40">
    <property type="entry name" value="INOSITOL 1,4,5-TRISPHOSPHATE RECEPTOR-INTERACTING PROTEIN-LIKE 1"/>
    <property type="match status" value="1"/>
</dbReference>
<dbReference type="GO" id="GO:0016020">
    <property type="term" value="C:membrane"/>
    <property type="evidence" value="ECO:0007669"/>
    <property type="project" value="UniProtKB-SubCell"/>
</dbReference>
<keyword evidence="12" id="KW-1185">Reference proteome</keyword>
<evidence type="ECO:0000313" key="12">
    <source>
        <dbReference type="Proteomes" id="UP000694405"/>
    </source>
</evidence>
<sequence>MSECTCRGEAGLRPGQKPGSLGVGAHPASRSWLLAPGAGHAAAATVPGGRACCLPAASFPLLPVPSSLWLPSPLPTPQLPFLLPSLQAPLNSFSLLQAMVFTKLLLWVVQQLILNVRVVSDELDEATRERMEHRAKQLSREMARLLQELEQKSQEQRSKEQSPVAWRALLFAALQHWQFWAIAGILLLLILGLYWCLRKRSHEEDSSSEEDRASNSSREEEEHEEQNAEDEVNEYANDLERHFEEDIQWTYQNLFTECQYVMEFVNAFTLAAKHVFLDSSVPELQPCFGIGSAHEGWHPHGENIIHQVLVPLAPPPGHTFLPELCDPGEMPEGNFRIRVELECTCMNEQVEGNMLCFLHHDEDELNWNQGPSLLHTVCTNSYLDVQKTVRRFRQLLKTCWSLLPHSNRWRLTMLPGTRSCKLKMEGEEQEFTIEIILGVQQGNSDIFMSSQANEGVFTPGTIWTTSCAVAEAKFFRLVTEQAPRGNFHLRCLQLCASTLVGTGFSSYTLKTVVMHLLNTTPLSGWCRTHFLLRLDDIMSYLWHCLEERRLNHFFFGNEKIPEEIVVPPALQRAEPVNLFQHLARDPDAQAEAMRELLDMQDRLVRMLNDGH</sequence>
<evidence type="ECO:0000256" key="7">
    <source>
        <dbReference type="SAM" id="Coils"/>
    </source>
</evidence>
<evidence type="ECO:0000256" key="4">
    <source>
        <dbReference type="ARBA" id="ARBA00022729"/>
    </source>
</evidence>
<protein>
    <recommendedName>
        <fullName evidence="10">Mab-21-like HhH/H2TH-like domain-containing protein</fullName>
    </recommendedName>
</protein>
<evidence type="ECO:0000256" key="1">
    <source>
        <dbReference type="ARBA" id="ARBA00004479"/>
    </source>
</evidence>
<feature type="coiled-coil region" evidence="7">
    <location>
        <begin position="109"/>
        <end position="162"/>
    </location>
</feature>
<dbReference type="Gene3D" id="1.10.1410.40">
    <property type="match status" value="1"/>
</dbReference>
<comment type="subcellular location">
    <subcellularLocation>
        <location evidence="1">Membrane</location>
        <topology evidence="1">Single-pass type I membrane protein</topology>
    </subcellularLocation>
</comment>
<dbReference type="InterPro" id="IPR026250">
    <property type="entry name" value="ITPRIP-like"/>
</dbReference>
<dbReference type="PANTHER" id="PTHR10656">
    <property type="entry name" value="CELL FATE DETERMINING PROTEIN MAB21-RELATED"/>
    <property type="match status" value="1"/>
</dbReference>
<feature type="region of interest" description="Disordered" evidence="8">
    <location>
        <begin position="205"/>
        <end position="231"/>
    </location>
</feature>
<reference evidence="11" key="3">
    <citation type="submission" date="2025-09" db="UniProtKB">
        <authorList>
            <consortium name="Ensembl"/>
        </authorList>
    </citation>
    <scope>IDENTIFICATION</scope>
</reference>
<dbReference type="SMART" id="SM01265">
    <property type="entry name" value="Mab-21"/>
    <property type="match status" value="1"/>
</dbReference>
<accession>A0A8V5H7G8</accession>
<evidence type="ECO:0000256" key="6">
    <source>
        <dbReference type="ARBA" id="ARBA00023136"/>
    </source>
</evidence>
<dbReference type="InterPro" id="IPR046906">
    <property type="entry name" value="Mab-21_HhH/H2TH-like"/>
</dbReference>
<feature type="domain" description="Mab-21-like HhH/H2TH-like" evidence="10">
    <location>
        <begin position="504"/>
        <end position="555"/>
    </location>
</feature>
<reference evidence="11" key="2">
    <citation type="submission" date="2025-08" db="UniProtKB">
        <authorList>
            <consortium name="Ensembl"/>
        </authorList>
    </citation>
    <scope>IDENTIFICATION</scope>
</reference>
<evidence type="ECO:0000256" key="5">
    <source>
        <dbReference type="ARBA" id="ARBA00022989"/>
    </source>
</evidence>
<dbReference type="Proteomes" id="UP000694405">
    <property type="component" value="Chromosome 4"/>
</dbReference>
<keyword evidence="3 9" id="KW-0812">Transmembrane</keyword>
<evidence type="ECO:0000313" key="11">
    <source>
        <dbReference type="Ensembl" id="ENSMUNP00000024067.1"/>
    </source>
</evidence>
<name>A0A8V5H7G8_MELUD</name>
<reference evidence="11" key="1">
    <citation type="submission" date="2020-03" db="EMBL/GenBank/DDBJ databases">
        <title>Melopsittacus undulatus (budgerigar) genome, bMelUnd1, maternal haplotype with Z.</title>
        <authorList>
            <person name="Gedman G."/>
            <person name="Mountcastle J."/>
            <person name="Haase B."/>
            <person name="Formenti G."/>
            <person name="Wright T."/>
            <person name="Apodaca J."/>
            <person name="Pelan S."/>
            <person name="Chow W."/>
            <person name="Rhie A."/>
            <person name="Howe K."/>
            <person name="Fedrigo O."/>
            <person name="Jarvis E.D."/>
        </authorList>
    </citation>
    <scope>NUCLEOTIDE SEQUENCE [LARGE SCALE GENOMIC DNA]</scope>
</reference>
<evidence type="ECO:0000256" key="8">
    <source>
        <dbReference type="SAM" id="MobiDB-lite"/>
    </source>
</evidence>
<keyword evidence="7" id="KW-0175">Coiled coil</keyword>